<dbReference type="Gene3D" id="3.60.10.10">
    <property type="entry name" value="Endonuclease/exonuclease/phosphatase"/>
    <property type="match status" value="1"/>
</dbReference>
<dbReference type="Proteomes" id="UP000007266">
    <property type="component" value="Unassembled WGS sequence"/>
</dbReference>
<dbReference type="EMBL" id="KQ971869">
    <property type="protein sequence ID" value="KYB24708.1"/>
    <property type="molecule type" value="Genomic_DNA"/>
</dbReference>
<accession>A0A139W9X8</accession>
<gene>
    <name evidence="2" type="primary">AUGUSTUS-3.0.2_31729</name>
    <name evidence="2" type="ORF">TcasGA2_TC031729</name>
</gene>
<reference evidence="2 3" key="1">
    <citation type="journal article" date="2008" name="Nature">
        <title>The genome of the model beetle and pest Tribolium castaneum.</title>
        <authorList>
            <consortium name="Tribolium Genome Sequencing Consortium"/>
            <person name="Richards S."/>
            <person name="Gibbs R.A."/>
            <person name="Weinstock G.M."/>
            <person name="Brown S.J."/>
            <person name="Denell R."/>
            <person name="Beeman R.W."/>
            <person name="Gibbs R."/>
            <person name="Beeman R.W."/>
            <person name="Brown S.J."/>
            <person name="Bucher G."/>
            <person name="Friedrich M."/>
            <person name="Grimmelikhuijzen C.J."/>
            <person name="Klingler M."/>
            <person name="Lorenzen M."/>
            <person name="Richards S."/>
            <person name="Roth S."/>
            <person name="Schroder R."/>
            <person name="Tautz D."/>
            <person name="Zdobnov E.M."/>
            <person name="Muzny D."/>
            <person name="Gibbs R.A."/>
            <person name="Weinstock G.M."/>
            <person name="Attaway T."/>
            <person name="Bell S."/>
            <person name="Buhay C.J."/>
            <person name="Chandrabose M.N."/>
            <person name="Chavez D."/>
            <person name="Clerk-Blankenburg K.P."/>
            <person name="Cree A."/>
            <person name="Dao M."/>
            <person name="Davis C."/>
            <person name="Chacko J."/>
            <person name="Dinh H."/>
            <person name="Dugan-Rocha S."/>
            <person name="Fowler G."/>
            <person name="Garner T.T."/>
            <person name="Garnes J."/>
            <person name="Gnirke A."/>
            <person name="Hawes A."/>
            <person name="Hernandez J."/>
            <person name="Hines S."/>
            <person name="Holder M."/>
            <person name="Hume J."/>
            <person name="Jhangiani S.N."/>
            <person name="Joshi V."/>
            <person name="Khan Z.M."/>
            <person name="Jackson L."/>
            <person name="Kovar C."/>
            <person name="Kowis A."/>
            <person name="Lee S."/>
            <person name="Lewis L.R."/>
            <person name="Margolis J."/>
            <person name="Morgan M."/>
            <person name="Nazareth L.V."/>
            <person name="Nguyen N."/>
            <person name="Okwuonu G."/>
            <person name="Parker D."/>
            <person name="Richards S."/>
            <person name="Ruiz S.J."/>
            <person name="Santibanez J."/>
            <person name="Savard J."/>
            <person name="Scherer S.E."/>
            <person name="Schneider B."/>
            <person name="Sodergren E."/>
            <person name="Tautz D."/>
            <person name="Vattahil S."/>
            <person name="Villasana D."/>
            <person name="White C.S."/>
            <person name="Wright R."/>
            <person name="Park Y."/>
            <person name="Beeman R.W."/>
            <person name="Lord J."/>
            <person name="Oppert B."/>
            <person name="Lorenzen M."/>
            <person name="Brown S."/>
            <person name="Wang L."/>
            <person name="Savard J."/>
            <person name="Tautz D."/>
            <person name="Richards S."/>
            <person name="Weinstock G."/>
            <person name="Gibbs R.A."/>
            <person name="Liu Y."/>
            <person name="Worley K."/>
            <person name="Weinstock G."/>
            <person name="Elsik C.G."/>
            <person name="Reese J.T."/>
            <person name="Elhaik E."/>
            <person name="Landan G."/>
            <person name="Graur D."/>
            <person name="Arensburger P."/>
            <person name="Atkinson P."/>
            <person name="Beeman R.W."/>
            <person name="Beidler J."/>
            <person name="Brown S.J."/>
            <person name="Demuth J.P."/>
            <person name="Drury D.W."/>
            <person name="Du Y.Z."/>
            <person name="Fujiwara H."/>
            <person name="Lorenzen M."/>
            <person name="Maselli V."/>
            <person name="Osanai M."/>
            <person name="Park Y."/>
            <person name="Robertson H.M."/>
            <person name="Tu Z."/>
            <person name="Wang J.J."/>
            <person name="Wang S."/>
            <person name="Richards S."/>
            <person name="Song H."/>
            <person name="Zhang L."/>
            <person name="Sodergren E."/>
            <person name="Werner D."/>
            <person name="Stanke M."/>
            <person name="Morgenstern B."/>
            <person name="Solovyev V."/>
            <person name="Kosarev P."/>
            <person name="Brown G."/>
            <person name="Chen H.C."/>
            <person name="Ermolaeva O."/>
            <person name="Hlavina W."/>
            <person name="Kapustin Y."/>
            <person name="Kiryutin B."/>
            <person name="Kitts P."/>
            <person name="Maglott D."/>
            <person name="Pruitt K."/>
            <person name="Sapojnikov V."/>
            <person name="Souvorov A."/>
            <person name="Mackey A.J."/>
            <person name="Waterhouse R.M."/>
            <person name="Wyder S."/>
            <person name="Zdobnov E.M."/>
            <person name="Zdobnov E.M."/>
            <person name="Wyder S."/>
            <person name="Kriventseva E.V."/>
            <person name="Kadowaki T."/>
            <person name="Bork P."/>
            <person name="Aranda M."/>
            <person name="Bao R."/>
            <person name="Beermann A."/>
            <person name="Berns N."/>
            <person name="Bolognesi R."/>
            <person name="Bonneton F."/>
            <person name="Bopp D."/>
            <person name="Brown S.J."/>
            <person name="Bucher G."/>
            <person name="Butts T."/>
            <person name="Chaumot A."/>
            <person name="Denell R.E."/>
            <person name="Ferrier D.E."/>
            <person name="Friedrich M."/>
            <person name="Gordon C.M."/>
            <person name="Jindra M."/>
            <person name="Klingler M."/>
            <person name="Lan Q."/>
            <person name="Lattorff H.M."/>
            <person name="Laudet V."/>
            <person name="von Levetsow C."/>
            <person name="Liu Z."/>
            <person name="Lutz R."/>
            <person name="Lynch J.A."/>
            <person name="da Fonseca R.N."/>
            <person name="Posnien N."/>
            <person name="Reuter R."/>
            <person name="Roth S."/>
            <person name="Savard J."/>
            <person name="Schinko J.B."/>
            <person name="Schmitt C."/>
            <person name="Schoppmeier M."/>
            <person name="Schroder R."/>
            <person name="Shippy T.D."/>
            <person name="Simonnet F."/>
            <person name="Marques-Souza H."/>
            <person name="Tautz D."/>
            <person name="Tomoyasu Y."/>
            <person name="Trauner J."/>
            <person name="Van der Zee M."/>
            <person name="Vervoort M."/>
            <person name="Wittkopp N."/>
            <person name="Wimmer E.A."/>
            <person name="Yang X."/>
            <person name="Jones A.K."/>
            <person name="Sattelle D.B."/>
            <person name="Ebert P.R."/>
            <person name="Nelson D."/>
            <person name="Scott J.G."/>
            <person name="Beeman R.W."/>
            <person name="Muthukrishnan S."/>
            <person name="Kramer K.J."/>
            <person name="Arakane Y."/>
            <person name="Beeman R.W."/>
            <person name="Zhu Q."/>
            <person name="Hogenkamp D."/>
            <person name="Dixit R."/>
            <person name="Oppert B."/>
            <person name="Jiang H."/>
            <person name="Zou Z."/>
            <person name="Marshall J."/>
            <person name="Elpidina E."/>
            <person name="Vinokurov K."/>
            <person name="Oppert C."/>
            <person name="Zou Z."/>
            <person name="Evans J."/>
            <person name="Lu Z."/>
            <person name="Zhao P."/>
            <person name="Sumathipala N."/>
            <person name="Altincicek B."/>
            <person name="Vilcinskas A."/>
            <person name="Williams M."/>
            <person name="Hultmark D."/>
            <person name="Hetru C."/>
            <person name="Jiang H."/>
            <person name="Grimmelikhuijzen C.J."/>
            <person name="Hauser F."/>
            <person name="Cazzamali G."/>
            <person name="Williamson M."/>
            <person name="Park Y."/>
            <person name="Li B."/>
            <person name="Tanaka Y."/>
            <person name="Predel R."/>
            <person name="Neupert S."/>
            <person name="Schachtner J."/>
            <person name="Verleyen P."/>
            <person name="Raible F."/>
            <person name="Bork P."/>
            <person name="Friedrich M."/>
            <person name="Walden K.K."/>
            <person name="Robertson H.M."/>
            <person name="Angeli S."/>
            <person name="Foret S."/>
            <person name="Bucher G."/>
            <person name="Schuetz S."/>
            <person name="Maleszka R."/>
            <person name="Wimmer E.A."/>
            <person name="Beeman R.W."/>
            <person name="Lorenzen M."/>
            <person name="Tomoyasu Y."/>
            <person name="Miller S.C."/>
            <person name="Grossmann D."/>
            <person name="Bucher G."/>
        </authorList>
    </citation>
    <scope>NUCLEOTIDE SEQUENCE [LARGE SCALE GENOMIC DNA]</scope>
    <source>
        <strain evidence="2 3">Georgia GA2</strain>
    </source>
</reference>
<feature type="region of interest" description="Disordered" evidence="1">
    <location>
        <begin position="26"/>
        <end position="59"/>
    </location>
</feature>
<reference evidence="2 3" key="2">
    <citation type="journal article" date="2010" name="Nucleic Acids Res.">
        <title>BeetleBase in 2010: revisions to provide comprehensive genomic information for Tribolium castaneum.</title>
        <authorList>
            <person name="Kim H.S."/>
            <person name="Murphy T."/>
            <person name="Xia J."/>
            <person name="Caragea D."/>
            <person name="Park Y."/>
            <person name="Beeman R.W."/>
            <person name="Lorenzen M.D."/>
            <person name="Butcher S."/>
            <person name="Manak J.R."/>
            <person name="Brown S.J."/>
        </authorList>
    </citation>
    <scope>NUCLEOTIDE SEQUENCE [LARGE SCALE GENOMIC DNA]</scope>
    <source>
        <strain evidence="2 3">Georgia GA2</strain>
    </source>
</reference>
<protein>
    <submittedName>
        <fullName evidence="2">Uncharacterized protein</fullName>
    </submittedName>
</protein>
<dbReference type="InterPro" id="IPR036691">
    <property type="entry name" value="Endo/exonu/phosph_ase_sf"/>
</dbReference>
<sequence length="567" mass="64576">MLGRDGTETSVPVESVVGEQAILDRQQAPAQVSAWSQLPGKVTGQEKDARPEKKQDHLQHIKEEKKRELLKGHSALLKRLVLDKPTHREKRVCLSTPVSPNTGIVDLTWDEDRRSSVASPNALKRKRENTSIEDETQANAAAENRLANKYRSLLLSLKKEVGRLNRLVKENTNTKREIRETTSSIGNITSQMFAKDMEELTKTLGREPQNAKLAQQENTNEILKTQKCTHVHIGTETQVTILVEPEPEREDWEEQRTKRRRTTKTITVSKAETDEQTYASMLKRLKGEINVEEIGVAVKGVYETSDGRIKINLTEKGKGNCEKFRTAIEEKLGNKVEAKITTARKELIITGIDKETTEEEARLALQQQYTEKTACPEDTQVRSFHSNERTNKQTATVLVPETEALHLLQKRKVRIGWTMCRIIEKLRPERCHRCLKKNEEYRCEQHLYKKTRVIQLNTNRSRMAHAMLAKLTHELEASVVTVSEPNLTLAEKEAWLVDDTGSAAIKITDRRLNITDSGNGSSFAWARNGDMTYISCYISPNISAAAFETRLQELFFLKKKTPQRGLY</sequence>
<dbReference type="SUPFAM" id="SSF56219">
    <property type="entry name" value="DNase I-like"/>
    <property type="match status" value="1"/>
</dbReference>
<name>A0A139W9X8_TRICA</name>
<dbReference type="AlphaFoldDB" id="A0A139W9X8"/>
<evidence type="ECO:0000313" key="3">
    <source>
        <dbReference type="Proteomes" id="UP000007266"/>
    </source>
</evidence>
<dbReference type="InParanoid" id="A0A139W9X8"/>
<keyword evidence="3" id="KW-1185">Reference proteome</keyword>
<proteinExistence type="predicted"/>
<feature type="region of interest" description="Disordered" evidence="1">
    <location>
        <begin position="115"/>
        <end position="137"/>
    </location>
</feature>
<evidence type="ECO:0000313" key="2">
    <source>
        <dbReference type="EMBL" id="KYB24708.1"/>
    </source>
</evidence>
<evidence type="ECO:0000256" key="1">
    <source>
        <dbReference type="SAM" id="MobiDB-lite"/>
    </source>
</evidence>
<feature type="compositionally biased region" description="Basic and acidic residues" evidence="1">
    <location>
        <begin position="44"/>
        <end position="59"/>
    </location>
</feature>
<organism evidence="2 3">
    <name type="scientific">Tribolium castaneum</name>
    <name type="common">Red flour beetle</name>
    <dbReference type="NCBI Taxonomy" id="7070"/>
    <lineage>
        <taxon>Eukaryota</taxon>
        <taxon>Metazoa</taxon>
        <taxon>Ecdysozoa</taxon>
        <taxon>Arthropoda</taxon>
        <taxon>Hexapoda</taxon>
        <taxon>Insecta</taxon>
        <taxon>Pterygota</taxon>
        <taxon>Neoptera</taxon>
        <taxon>Endopterygota</taxon>
        <taxon>Coleoptera</taxon>
        <taxon>Polyphaga</taxon>
        <taxon>Cucujiformia</taxon>
        <taxon>Tenebrionidae</taxon>
        <taxon>Tenebrionidae incertae sedis</taxon>
        <taxon>Tribolium</taxon>
    </lineage>
</organism>